<dbReference type="GO" id="GO:0005524">
    <property type="term" value="F:ATP binding"/>
    <property type="evidence" value="ECO:0007669"/>
    <property type="project" value="UniProtKB-KW"/>
</dbReference>
<evidence type="ECO:0000259" key="5">
    <source>
        <dbReference type="SMART" id="SM00382"/>
    </source>
</evidence>
<dbReference type="OrthoDB" id="10265467at2759"/>
<reference evidence="6 7" key="1">
    <citation type="journal article" date="2011" name="Proc. Natl. Acad. Sci. U.S.A.">
        <title>Evolutionary erosion of yeast sex chromosomes by mating-type switching accidents.</title>
        <authorList>
            <person name="Gordon J.L."/>
            <person name="Armisen D."/>
            <person name="Proux-Wera E."/>
            <person name="Oheigeartaigh S.S."/>
            <person name="Byrne K.P."/>
            <person name="Wolfe K.H."/>
        </authorList>
    </citation>
    <scope>NUCLEOTIDE SEQUENCE [LARGE SCALE GENOMIC DNA]</scope>
    <source>
        <strain evidence="7">ATCC 76901 / BCRC 22586 / CBS 4309 / NBRC 1992 / NRRL Y-12630</strain>
    </source>
</reference>
<dbReference type="Proteomes" id="UP000001640">
    <property type="component" value="Chromosome 7"/>
</dbReference>
<accession>G0VHZ8</accession>
<evidence type="ECO:0000256" key="2">
    <source>
        <dbReference type="ARBA" id="ARBA00022741"/>
    </source>
</evidence>
<keyword evidence="2" id="KW-0547">Nucleotide-binding</keyword>
<evidence type="ECO:0000313" key="7">
    <source>
        <dbReference type="Proteomes" id="UP000001640"/>
    </source>
</evidence>
<dbReference type="RefSeq" id="XP_003677385.1">
    <property type="nucleotide sequence ID" value="XM_003677337.1"/>
</dbReference>
<comment type="similarity">
    <text evidence="1">Belongs to the AAA ATPase family. RarA/MGS1/WRNIP1 subfamily.</text>
</comment>
<dbReference type="EMBL" id="HE576758">
    <property type="protein sequence ID" value="CCC71032.1"/>
    <property type="molecule type" value="Genomic_DNA"/>
</dbReference>
<dbReference type="Gene3D" id="1.20.272.10">
    <property type="match status" value="1"/>
</dbReference>
<dbReference type="Gene3D" id="1.10.3710.10">
    <property type="entry name" value="DNA polymerase III clamp loader subunits, C-terminal domain"/>
    <property type="match status" value="1"/>
</dbReference>
<dbReference type="Pfam" id="PF00004">
    <property type="entry name" value="AAA"/>
    <property type="match status" value="1"/>
</dbReference>
<dbReference type="eggNOG" id="KOG2028">
    <property type="taxonomic scope" value="Eukaryota"/>
</dbReference>
<dbReference type="InterPro" id="IPR003959">
    <property type="entry name" value="ATPase_AAA_core"/>
</dbReference>
<evidence type="ECO:0000256" key="3">
    <source>
        <dbReference type="ARBA" id="ARBA00022840"/>
    </source>
</evidence>
<organism evidence="6 7">
    <name type="scientific">Naumovozyma castellii</name>
    <name type="common">Yeast</name>
    <name type="synonym">Saccharomyces castellii</name>
    <dbReference type="NCBI Taxonomy" id="27288"/>
    <lineage>
        <taxon>Eukaryota</taxon>
        <taxon>Fungi</taxon>
        <taxon>Dikarya</taxon>
        <taxon>Ascomycota</taxon>
        <taxon>Saccharomycotina</taxon>
        <taxon>Saccharomycetes</taxon>
        <taxon>Saccharomycetales</taxon>
        <taxon>Saccharomycetaceae</taxon>
        <taxon>Naumovozyma</taxon>
    </lineage>
</organism>
<protein>
    <recommendedName>
        <fullName evidence="5">AAA+ ATPase domain-containing protein</fullName>
    </recommendedName>
</protein>
<dbReference type="FunFam" id="3.40.50.300:FF:000345">
    <property type="entry name" value="AAA family ATPase"/>
    <property type="match status" value="1"/>
</dbReference>
<gene>
    <name evidence="6" type="primary">NCAS0G01450</name>
    <name evidence="6" type="ordered locus">NCAS_0G01450</name>
</gene>
<dbReference type="GO" id="GO:0000731">
    <property type="term" value="P:DNA synthesis involved in DNA repair"/>
    <property type="evidence" value="ECO:0007669"/>
    <property type="project" value="TreeGrafter"/>
</dbReference>
<dbReference type="CDD" id="cd00009">
    <property type="entry name" value="AAA"/>
    <property type="match status" value="1"/>
</dbReference>
<dbReference type="GO" id="GO:0017116">
    <property type="term" value="F:single-stranded DNA helicase activity"/>
    <property type="evidence" value="ECO:0007669"/>
    <property type="project" value="EnsemblFungi"/>
</dbReference>
<keyword evidence="7" id="KW-1185">Reference proteome</keyword>
<proteinExistence type="inferred from homology"/>
<dbReference type="GO" id="GO:0016887">
    <property type="term" value="F:ATP hydrolysis activity"/>
    <property type="evidence" value="ECO:0007669"/>
    <property type="project" value="InterPro"/>
</dbReference>
<dbReference type="Pfam" id="PF12002">
    <property type="entry name" value="MgsA_C"/>
    <property type="match status" value="1"/>
</dbReference>
<dbReference type="KEGG" id="ncs:NCAS_0G01450"/>
<reference key="2">
    <citation type="submission" date="2011-08" db="EMBL/GenBank/DDBJ databases">
        <title>Genome sequence of Naumovozyma castellii.</title>
        <authorList>
            <person name="Gordon J.L."/>
            <person name="Armisen D."/>
            <person name="Proux-Wera E."/>
            <person name="OhEigeartaigh S.S."/>
            <person name="Byrne K.P."/>
            <person name="Wolfe K.H."/>
        </authorList>
    </citation>
    <scope>NUCLEOTIDE SEQUENCE</scope>
    <source>
        <strain>Type strain:CBS 4309</strain>
    </source>
</reference>
<dbReference type="SUPFAM" id="SSF48019">
    <property type="entry name" value="post-AAA+ oligomerization domain-like"/>
    <property type="match status" value="1"/>
</dbReference>
<evidence type="ECO:0000256" key="4">
    <source>
        <dbReference type="SAM" id="MobiDB-lite"/>
    </source>
</evidence>
<dbReference type="GO" id="GO:0008047">
    <property type="term" value="F:enzyme activator activity"/>
    <property type="evidence" value="ECO:0007669"/>
    <property type="project" value="EnsemblFungi"/>
</dbReference>
<dbReference type="HOGENOM" id="CLU_017985_0_1_1"/>
<dbReference type="GO" id="GO:0005634">
    <property type="term" value="C:nucleus"/>
    <property type="evidence" value="ECO:0007669"/>
    <property type="project" value="TreeGrafter"/>
</dbReference>
<dbReference type="GeneID" id="96904698"/>
<dbReference type="InterPro" id="IPR003593">
    <property type="entry name" value="AAA+_ATPase"/>
</dbReference>
<dbReference type="OMA" id="RIILSQC"/>
<dbReference type="SMART" id="SM00382">
    <property type="entry name" value="AAA"/>
    <property type="match status" value="1"/>
</dbReference>
<feature type="region of interest" description="Disordered" evidence="4">
    <location>
        <begin position="39"/>
        <end position="93"/>
    </location>
</feature>
<dbReference type="PANTHER" id="PTHR13779:SF7">
    <property type="entry name" value="ATPASE WRNIP1"/>
    <property type="match status" value="1"/>
</dbReference>
<dbReference type="GO" id="GO:0051880">
    <property type="term" value="F:G-quadruplex DNA binding"/>
    <property type="evidence" value="ECO:0007669"/>
    <property type="project" value="EnsemblFungi"/>
</dbReference>
<dbReference type="InterPro" id="IPR021886">
    <property type="entry name" value="MgsA_C"/>
</dbReference>
<keyword evidence="3" id="KW-0067">ATP-binding</keyword>
<dbReference type="Gene3D" id="3.40.50.300">
    <property type="entry name" value="P-loop containing nucleotide triphosphate hydrolases"/>
    <property type="match status" value="1"/>
</dbReference>
<dbReference type="FunFam" id="1.20.272.10:FF:000001">
    <property type="entry name" value="Putative AAA family ATPase"/>
    <property type="match status" value="1"/>
</dbReference>
<name>G0VHZ8_NAUCA</name>
<dbReference type="FunCoup" id="G0VHZ8">
    <property type="interactions" value="883"/>
</dbReference>
<dbReference type="GO" id="GO:0051276">
    <property type="term" value="P:chromosome organization"/>
    <property type="evidence" value="ECO:0007669"/>
    <property type="project" value="EnsemblFungi"/>
</dbReference>
<dbReference type="InParanoid" id="G0VHZ8"/>
<feature type="domain" description="AAA+ ATPase" evidence="5">
    <location>
        <begin position="153"/>
        <end position="278"/>
    </location>
</feature>
<sequence length="569" mass="63913">MSQHPKWSSSQAVPSKRYIACPLCDSKVLFITLNDHLDKCPGRKDSNKTTTSSHTQESKPKASLKSLLSGATAHPNNKKRKPTPEEEVIDLDEVPTPVVKKPTLDMEINNLQKTAHLPLSEKMRPKTLREYVGQQHILSQENGTLSKYIKLGTIPSMILWGPPGVGKTSLARLLTKGASADYGDANKYWMVETGATKANTQELRGVFEKSKREFQLTKRRTVLFIDEIHRFNKGQQDLLLPHLENGDVILIGATTENPSFQLNNALISRCQVFVLEKLSVNEMCIVLYRAVALLNRCRKLIWNVPENPLQLSRDVLEYIVDVAVGDTRRALNILEMIEVSTRGRVDTEKELTLNIIKDIIKKNSSSVLNTYYDTKGDNHYDTISAFHKAVRGSDANAALYYLGRMIQGGEDPLYIARRMIRMASEDIGIRDNSLLPLAVAAHDTVMKLGLPEADMALAQCAVALARAPKSVEVYRAWNKVKAMLGENKYSLASSEIPMHIRNAPTRLMEELGYSKGYKYNPDFVDGKVKQEYFPEEVLKKCPNRNELKFLTGKHLGKKVDPDLKNNANI</sequence>
<dbReference type="Gene3D" id="1.10.8.60">
    <property type="match status" value="1"/>
</dbReference>
<dbReference type="SUPFAM" id="SSF52540">
    <property type="entry name" value="P-loop containing nucleoside triphosphate hydrolases"/>
    <property type="match status" value="1"/>
</dbReference>
<dbReference type="STRING" id="1064592.G0VHZ8"/>
<dbReference type="AlphaFoldDB" id="G0VHZ8"/>
<dbReference type="CDD" id="cd18139">
    <property type="entry name" value="HLD_clamp_RarA"/>
    <property type="match status" value="1"/>
</dbReference>
<dbReference type="InterPro" id="IPR032423">
    <property type="entry name" value="AAA_assoc_2"/>
</dbReference>
<dbReference type="InterPro" id="IPR027417">
    <property type="entry name" value="P-loop_NTPase"/>
</dbReference>
<dbReference type="Pfam" id="PF16193">
    <property type="entry name" value="AAA_assoc_2"/>
    <property type="match status" value="1"/>
</dbReference>
<dbReference type="InterPro" id="IPR008921">
    <property type="entry name" value="DNA_pol3_clamp-load_cplx_C"/>
</dbReference>
<dbReference type="InterPro" id="IPR051314">
    <property type="entry name" value="AAA_ATPase_RarA/MGS1/WRNIP1"/>
</dbReference>
<dbReference type="GO" id="GO:0033567">
    <property type="term" value="P:DNA replication, Okazaki fragment processing"/>
    <property type="evidence" value="ECO:0007669"/>
    <property type="project" value="EnsemblFungi"/>
</dbReference>
<evidence type="ECO:0000256" key="1">
    <source>
        <dbReference type="ARBA" id="ARBA00008959"/>
    </source>
</evidence>
<dbReference type="GO" id="GO:0006282">
    <property type="term" value="P:regulation of DNA repair"/>
    <property type="evidence" value="ECO:0007669"/>
    <property type="project" value="EnsemblFungi"/>
</dbReference>
<dbReference type="FunFam" id="1.10.3710.10:FF:000005">
    <property type="entry name" value="AAA family ATPase, putative"/>
    <property type="match status" value="1"/>
</dbReference>
<dbReference type="PANTHER" id="PTHR13779">
    <property type="entry name" value="WERNER HELICASE-INTERACTING PROTEIN 1 FAMILY MEMBER"/>
    <property type="match status" value="1"/>
</dbReference>
<evidence type="ECO:0000313" key="6">
    <source>
        <dbReference type="EMBL" id="CCC71032.1"/>
    </source>
</evidence>